<dbReference type="Gene3D" id="1.25.10.10">
    <property type="entry name" value="Leucine-rich Repeat Variant"/>
    <property type="match status" value="1"/>
</dbReference>
<evidence type="ECO:0000313" key="2">
    <source>
        <dbReference type="EMBL" id="KAF6024560.1"/>
    </source>
</evidence>
<dbReference type="AlphaFoldDB" id="A0A7J7JEA3"/>
<gene>
    <name evidence="2" type="ORF">EB796_017120</name>
</gene>
<dbReference type="InterPro" id="IPR019399">
    <property type="entry name" value="Parkin_co-regulated_protein"/>
</dbReference>
<name>A0A7J7JEA3_BUGNE</name>
<dbReference type="PANTHER" id="PTHR21207">
    <property type="entry name" value="PARKIN COREGULATED GENE PROTEIN PARK2 COREGULATED"/>
    <property type="match status" value="1"/>
</dbReference>
<evidence type="ECO:0000256" key="1">
    <source>
        <dbReference type="SAM" id="MobiDB-lite"/>
    </source>
</evidence>
<dbReference type="Pfam" id="PF10274">
    <property type="entry name" value="ParcG"/>
    <property type="match status" value="1"/>
</dbReference>
<protein>
    <submittedName>
        <fullName evidence="2">PACRGL</fullName>
    </submittedName>
</protein>
<dbReference type="InterPro" id="IPR011989">
    <property type="entry name" value="ARM-like"/>
</dbReference>
<sequence>MKKSSSAGSSRAGSGGTRSKPSSACSASSDIRSKPSSASSGVKSKPSSASSDSGRPIRPSDKLNPKTCDPFSDSKNASAFVSVYRNGGIPCRLVHGSVKNTLSWNPPIDQASFDPLLVTLAEGLKETVHPYSFVARQGFIELMNLPTAGPSTLPVLAKVVGPIRAALSHSDNKVFEGGLEVLAALSAAVAQSLNQHLKQFLVPMSKRLNDSAFRDHIIKVLQTTEINGGREATAIIKFKIPTYNSIIVG</sequence>
<evidence type="ECO:0000313" key="3">
    <source>
        <dbReference type="Proteomes" id="UP000593567"/>
    </source>
</evidence>
<dbReference type="Proteomes" id="UP000593567">
    <property type="component" value="Unassembled WGS sequence"/>
</dbReference>
<reference evidence="2" key="1">
    <citation type="submission" date="2020-06" db="EMBL/GenBank/DDBJ databases">
        <title>Draft genome of Bugula neritina, a colonial animal packing powerful symbionts and potential medicines.</title>
        <authorList>
            <person name="Rayko M."/>
        </authorList>
    </citation>
    <scope>NUCLEOTIDE SEQUENCE [LARGE SCALE GENOMIC DNA]</scope>
    <source>
        <strain evidence="2">Kwan_BN1</strain>
    </source>
</reference>
<feature type="region of interest" description="Disordered" evidence="1">
    <location>
        <begin position="1"/>
        <end position="70"/>
    </location>
</feature>
<feature type="compositionally biased region" description="Low complexity" evidence="1">
    <location>
        <begin position="1"/>
        <end position="54"/>
    </location>
</feature>
<comment type="caution">
    <text evidence="2">The sequence shown here is derived from an EMBL/GenBank/DDBJ whole genome shotgun (WGS) entry which is preliminary data.</text>
</comment>
<accession>A0A7J7JEA3</accession>
<proteinExistence type="predicted"/>
<dbReference type="EMBL" id="VXIV02002559">
    <property type="protein sequence ID" value="KAF6024560.1"/>
    <property type="molecule type" value="Genomic_DNA"/>
</dbReference>
<organism evidence="2 3">
    <name type="scientific">Bugula neritina</name>
    <name type="common">Brown bryozoan</name>
    <name type="synonym">Sertularia neritina</name>
    <dbReference type="NCBI Taxonomy" id="10212"/>
    <lineage>
        <taxon>Eukaryota</taxon>
        <taxon>Metazoa</taxon>
        <taxon>Spiralia</taxon>
        <taxon>Lophotrochozoa</taxon>
        <taxon>Bryozoa</taxon>
        <taxon>Gymnolaemata</taxon>
        <taxon>Cheilostomatida</taxon>
        <taxon>Flustrina</taxon>
        <taxon>Buguloidea</taxon>
        <taxon>Bugulidae</taxon>
        <taxon>Bugula</taxon>
    </lineage>
</organism>
<dbReference type="OrthoDB" id="10258089at2759"/>
<keyword evidence="3" id="KW-1185">Reference proteome</keyword>
<dbReference type="PANTHER" id="PTHR21207:SF1">
    <property type="entry name" value="PACRG-LIKE PROTEIN"/>
    <property type="match status" value="1"/>
</dbReference>